<dbReference type="PANTHER" id="PTHR10859">
    <property type="entry name" value="GLYCOSYL TRANSFERASE"/>
    <property type="match status" value="1"/>
</dbReference>
<evidence type="ECO:0000313" key="3">
    <source>
        <dbReference type="Proteomes" id="UP000193404"/>
    </source>
</evidence>
<dbReference type="SUPFAM" id="SSF53448">
    <property type="entry name" value="Nucleotide-diphospho-sugar transferases"/>
    <property type="match status" value="1"/>
</dbReference>
<protein>
    <submittedName>
        <fullName evidence="2">Dolichyl-phosphate mannose synthase</fullName>
    </submittedName>
</protein>
<keyword evidence="3" id="KW-1185">Reference proteome</keyword>
<sequence>MLSIVIPAYNEEKRIANTLAELKKLFPNSEIVVVFEGNDKTAEIAKRFNVKVIKNSKRLGKGASIKKGLEISTGDKIMLIDADFPTTVEDLEKLIEQSNDYDLVIPKRKILGMPLKRRFLHGAFIIIVKIFFPCLHSFSDFQSGIKILKKDKVKTIVNDLIINDLLFDVNLVYLFRKHHFKTKEIEISYLHDETNSKISKRLLKVIILMFLSIIKLRVYFSPFKKVLNTKTYLKAQNFILEKLR</sequence>
<organism evidence="2 3">
    <name type="scientific">Acidianus manzaensis</name>
    <dbReference type="NCBI Taxonomy" id="282676"/>
    <lineage>
        <taxon>Archaea</taxon>
        <taxon>Thermoproteota</taxon>
        <taxon>Thermoprotei</taxon>
        <taxon>Sulfolobales</taxon>
        <taxon>Sulfolobaceae</taxon>
        <taxon>Acidianus</taxon>
    </lineage>
</organism>
<dbReference type="AlphaFoldDB" id="A0A1W6K2D6"/>
<dbReference type="KEGG" id="aman:B6F84_11740"/>
<dbReference type="Proteomes" id="UP000193404">
    <property type="component" value="Chromosome"/>
</dbReference>
<dbReference type="InterPro" id="IPR029044">
    <property type="entry name" value="Nucleotide-diphossugar_trans"/>
</dbReference>
<dbReference type="STRING" id="282676.B6F84_11740"/>
<dbReference type="OrthoDB" id="351177at2157"/>
<dbReference type="RefSeq" id="WP_148692413.1">
    <property type="nucleotide sequence ID" value="NZ_CP020477.1"/>
</dbReference>
<proteinExistence type="predicted"/>
<dbReference type="GeneID" id="41591606"/>
<gene>
    <name evidence="2" type="ORF">B6F84_11740</name>
</gene>
<dbReference type="Gene3D" id="3.90.550.10">
    <property type="entry name" value="Spore Coat Polysaccharide Biosynthesis Protein SpsA, Chain A"/>
    <property type="match status" value="1"/>
</dbReference>
<name>A0A1W6K2D6_9CREN</name>
<dbReference type="PANTHER" id="PTHR10859:SF91">
    <property type="entry name" value="DOLICHYL-PHOSPHATE BETA-GLUCOSYLTRANSFERASE"/>
    <property type="match status" value="1"/>
</dbReference>
<dbReference type="GO" id="GO:0006487">
    <property type="term" value="P:protein N-linked glycosylation"/>
    <property type="evidence" value="ECO:0007669"/>
    <property type="project" value="TreeGrafter"/>
</dbReference>
<dbReference type="EMBL" id="CP020477">
    <property type="protein sequence ID" value="ARM76622.1"/>
    <property type="molecule type" value="Genomic_DNA"/>
</dbReference>
<feature type="domain" description="Glycosyltransferase 2-like" evidence="1">
    <location>
        <begin position="3"/>
        <end position="123"/>
    </location>
</feature>
<accession>A0A1W6K2D6</accession>
<dbReference type="InterPro" id="IPR001173">
    <property type="entry name" value="Glyco_trans_2-like"/>
</dbReference>
<dbReference type="Pfam" id="PF00535">
    <property type="entry name" value="Glycos_transf_2"/>
    <property type="match status" value="1"/>
</dbReference>
<evidence type="ECO:0000313" key="2">
    <source>
        <dbReference type="EMBL" id="ARM76622.1"/>
    </source>
</evidence>
<evidence type="ECO:0000259" key="1">
    <source>
        <dbReference type="Pfam" id="PF00535"/>
    </source>
</evidence>
<reference evidence="2 3" key="1">
    <citation type="submission" date="2017-03" db="EMBL/GenBank/DDBJ databases">
        <title>Sulfur activation and transportation mechanism of thermophilic Archaea Acidianus manzaensis YN-25.</title>
        <authorList>
            <person name="Ma Y."/>
            <person name="Yang Y."/>
            <person name="Xia J."/>
        </authorList>
    </citation>
    <scope>NUCLEOTIDE SEQUENCE [LARGE SCALE GENOMIC DNA]</scope>
    <source>
        <strain evidence="2 3">YN-25</strain>
    </source>
</reference>